<evidence type="ECO:0000313" key="4">
    <source>
        <dbReference type="Proteomes" id="UP001314635"/>
    </source>
</evidence>
<proteinExistence type="predicted"/>
<evidence type="ECO:0000313" key="3">
    <source>
        <dbReference type="EMBL" id="MBR1135158.1"/>
    </source>
</evidence>
<dbReference type="RefSeq" id="WP_172236226.1">
    <property type="nucleotide sequence ID" value="NZ_JABFDP010000007.1"/>
</dbReference>
<keyword evidence="4" id="KW-1185">Reference proteome</keyword>
<comment type="caution">
    <text evidence="3">The sequence shown here is derived from an EMBL/GenBank/DDBJ whole genome shotgun (WGS) entry which is preliminary data.</text>
</comment>
<evidence type="ECO:0000259" key="2">
    <source>
        <dbReference type="Pfam" id="PF20434"/>
    </source>
</evidence>
<dbReference type="PROSITE" id="PS00122">
    <property type="entry name" value="CARBOXYLESTERASE_B_1"/>
    <property type="match status" value="1"/>
</dbReference>
<dbReference type="GO" id="GO:0016787">
    <property type="term" value="F:hydrolase activity"/>
    <property type="evidence" value="ECO:0007669"/>
    <property type="project" value="UniProtKB-KW"/>
</dbReference>
<accession>A0ABS5G1N2</accession>
<dbReference type="PANTHER" id="PTHR48081">
    <property type="entry name" value="AB HYDROLASE SUPERFAMILY PROTEIN C4A8.06C"/>
    <property type="match status" value="1"/>
</dbReference>
<dbReference type="Proteomes" id="UP001314635">
    <property type="component" value="Unassembled WGS sequence"/>
</dbReference>
<gene>
    <name evidence="3" type="ORF">JQ619_05210</name>
</gene>
<dbReference type="Pfam" id="PF20434">
    <property type="entry name" value="BD-FAE"/>
    <property type="match status" value="1"/>
</dbReference>
<sequence>MSNLPIALCEALSELGTAITPQLIQQTSLLLAPTAARPAPSFCSVERDLAYGPHERHRLDVFVPVAAGQSRPILVYVHGGGFTMGSKGGPDDPFFNNFGAWAARAGFVGATLNYRLAPSHQWPAGPEDLDAAVTWLRDHAAQFGGDADKIVLVGQSAGAVHVAGYLTLAKHDGRAPLAAAILLSGIFDLERHQGGLPSEVLYYGDDPARRAEQSTLAGLFQQRVPCLFTVSELDPPTFQRQAAHLVEHCIAVHDRLPRLIYLSGHNHLTPGYSLGGADSAFSELLERFVRQMT</sequence>
<dbReference type="SUPFAM" id="SSF53474">
    <property type="entry name" value="alpha/beta-Hydrolases"/>
    <property type="match status" value="1"/>
</dbReference>
<dbReference type="InterPro" id="IPR049492">
    <property type="entry name" value="BD-FAE-like_dom"/>
</dbReference>
<evidence type="ECO:0000256" key="1">
    <source>
        <dbReference type="ARBA" id="ARBA00022801"/>
    </source>
</evidence>
<dbReference type="InterPro" id="IPR050300">
    <property type="entry name" value="GDXG_lipolytic_enzyme"/>
</dbReference>
<dbReference type="EMBL" id="JAFCLK010000004">
    <property type="protein sequence ID" value="MBR1135158.1"/>
    <property type="molecule type" value="Genomic_DNA"/>
</dbReference>
<name>A0ABS5G1N2_9BRAD</name>
<protein>
    <submittedName>
        <fullName evidence="3">Alpha/beta hydrolase</fullName>
    </submittedName>
</protein>
<reference evidence="4" key="1">
    <citation type="journal article" date="2021" name="ISME J.">
        <title>Evolutionary origin and ecological implication of a unique nif island in free-living Bradyrhizobium lineages.</title>
        <authorList>
            <person name="Tao J."/>
        </authorList>
    </citation>
    <scope>NUCLEOTIDE SEQUENCE [LARGE SCALE GENOMIC DNA]</scope>
    <source>
        <strain evidence="4">SZCCT0094</strain>
    </source>
</reference>
<keyword evidence="1 3" id="KW-0378">Hydrolase</keyword>
<feature type="domain" description="BD-FAE-like" evidence="2">
    <location>
        <begin position="59"/>
        <end position="171"/>
    </location>
</feature>
<dbReference type="Gene3D" id="3.40.50.1820">
    <property type="entry name" value="alpha/beta hydrolase"/>
    <property type="match status" value="1"/>
</dbReference>
<organism evidence="3 4">
    <name type="scientific">Bradyrhizobium denitrificans</name>
    <dbReference type="NCBI Taxonomy" id="2734912"/>
    <lineage>
        <taxon>Bacteria</taxon>
        <taxon>Pseudomonadati</taxon>
        <taxon>Pseudomonadota</taxon>
        <taxon>Alphaproteobacteria</taxon>
        <taxon>Hyphomicrobiales</taxon>
        <taxon>Nitrobacteraceae</taxon>
        <taxon>Bradyrhizobium</taxon>
    </lineage>
</organism>
<dbReference type="InterPro" id="IPR029058">
    <property type="entry name" value="AB_hydrolase_fold"/>
</dbReference>
<dbReference type="InterPro" id="IPR019826">
    <property type="entry name" value="Carboxylesterase_B_AS"/>
</dbReference>